<dbReference type="EMBL" id="DXBY01000328">
    <property type="protein sequence ID" value="HIZ37913.1"/>
    <property type="molecule type" value="Genomic_DNA"/>
</dbReference>
<name>A0A9D2J622_9MICO</name>
<reference evidence="2" key="2">
    <citation type="submission" date="2021-04" db="EMBL/GenBank/DDBJ databases">
        <authorList>
            <person name="Gilroy R."/>
        </authorList>
    </citation>
    <scope>NUCLEOTIDE SEQUENCE</scope>
    <source>
        <strain evidence="2">ChiGjej4B4-7305</strain>
    </source>
</reference>
<protein>
    <submittedName>
        <fullName evidence="2">Antitoxin</fullName>
    </submittedName>
</protein>
<accession>A0A9D2J622</accession>
<dbReference type="Proteomes" id="UP000824037">
    <property type="component" value="Unassembled WGS sequence"/>
</dbReference>
<proteinExistence type="predicted"/>
<comment type="caution">
    <text evidence="2">The sequence shown here is derived from an EMBL/GenBank/DDBJ whole genome shotgun (WGS) entry which is preliminary data.</text>
</comment>
<organism evidence="2 3">
    <name type="scientific">Candidatus Ruania gallistercoris</name>
    <dbReference type="NCBI Taxonomy" id="2838746"/>
    <lineage>
        <taxon>Bacteria</taxon>
        <taxon>Bacillati</taxon>
        <taxon>Actinomycetota</taxon>
        <taxon>Actinomycetes</taxon>
        <taxon>Micrococcales</taxon>
        <taxon>Ruaniaceae</taxon>
        <taxon>Ruania</taxon>
    </lineage>
</organism>
<feature type="compositionally biased region" description="Basic and acidic residues" evidence="1">
    <location>
        <begin position="37"/>
        <end position="56"/>
    </location>
</feature>
<dbReference type="InterPro" id="IPR028037">
    <property type="entry name" value="Antitoxin_Rv0909/MT0933"/>
</dbReference>
<dbReference type="AlphaFoldDB" id="A0A9D2J622"/>
<dbReference type="Pfam" id="PF14013">
    <property type="entry name" value="MT0933_antitox"/>
    <property type="match status" value="1"/>
</dbReference>
<feature type="compositionally biased region" description="Basic and acidic residues" evidence="1">
    <location>
        <begin position="1"/>
        <end position="11"/>
    </location>
</feature>
<sequence length="72" mass="7824">MVGFDELKNKATEALGNEDQTDSALDKAANFLSEKTGGQHDDKIQKGRDFLDDKLGEQGAEGDTPNEDPNRS</sequence>
<evidence type="ECO:0000256" key="1">
    <source>
        <dbReference type="SAM" id="MobiDB-lite"/>
    </source>
</evidence>
<reference evidence="2" key="1">
    <citation type="journal article" date="2021" name="PeerJ">
        <title>Extensive microbial diversity within the chicken gut microbiome revealed by metagenomics and culture.</title>
        <authorList>
            <person name="Gilroy R."/>
            <person name="Ravi A."/>
            <person name="Getino M."/>
            <person name="Pursley I."/>
            <person name="Horton D.L."/>
            <person name="Alikhan N.F."/>
            <person name="Baker D."/>
            <person name="Gharbi K."/>
            <person name="Hall N."/>
            <person name="Watson M."/>
            <person name="Adriaenssens E.M."/>
            <person name="Foster-Nyarko E."/>
            <person name="Jarju S."/>
            <person name="Secka A."/>
            <person name="Antonio M."/>
            <person name="Oren A."/>
            <person name="Chaudhuri R.R."/>
            <person name="La Ragione R."/>
            <person name="Hildebrand F."/>
            <person name="Pallen M.J."/>
        </authorList>
    </citation>
    <scope>NUCLEOTIDE SEQUENCE</scope>
    <source>
        <strain evidence="2">ChiGjej4B4-7305</strain>
    </source>
</reference>
<evidence type="ECO:0000313" key="2">
    <source>
        <dbReference type="EMBL" id="HIZ37913.1"/>
    </source>
</evidence>
<feature type="region of interest" description="Disordered" evidence="1">
    <location>
        <begin position="1"/>
        <end position="72"/>
    </location>
</feature>
<gene>
    <name evidence="2" type="ORF">H9815_19215</name>
</gene>
<evidence type="ECO:0000313" key="3">
    <source>
        <dbReference type="Proteomes" id="UP000824037"/>
    </source>
</evidence>